<accession>A0AAV6GVT8</accession>
<protein>
    <submittedName>
        <fullName evidence="1">Uncharacterized protein</fullName>
    </submittedName>
</protein>
<sequence>MQRIWRGLYVIFFQENNIPWSNLISIMLDSCNVMRGSKSGLETRIRQNHCPTLLDVDGDSCHHVHNVAKTFAAPFSNFLEALFTDIHTDHQWASDQLDYLKMICEFLDVPFTNPPRCISHRWLSAYDVGLGTKRMLPALKILYYGFMKTQDQEVYKEVLQDMYREHELSDQAQRRIEFIHKDLCKKAMTGQGKDQKARICQKIWVESRKVDLHLSVYLGVLPILKEYVMVFQGSKTLVHKEVEVFVNFLACFIKPEHLKMSPIK</sequence>
<evidence type="ECO:0000313" key="1">
    <source>
        <dbReference type="EMBL" id="KAG5277492.1"/>
    </source>
</evidence>
<comment type="caution">
    <text evidence="1">The sequence shown here is derived from an EMBL/GenBank/DDBJ whole genome shotgun (WGS) entry which is preliminary data.</text>
</comment>
<gene>
    <name evidence="1" type="ORF">AALO_G00118260</name>
</gene>
<dbReference type="EMBL" id="JADWDJ010000008">
    <property type="protein sequence ID" value="KAG5277492.1"/>
    <property type="molecule type" value="Genomic_DNA"/>
</dbReference>
<dbReference type="PANTHER" id="PTHR37162:SF1">
    <property type="entry name" value="BED-TYPE DOMAIN-CONTAINING PROTEIN"/>
    <property type="match status" value="1"/>
</dbReference>
<proteinExistence type="predicted"/>
<keyword evidence="2" id="KW-1185">Reference proteome</keyword>
<evidence type="ECO:0000313" key="2">
    <source>
        <dbReference type="Proteomes" id="UP000823561"/>
    </source>
</evidence>
<dbReference type="PANTHER" id="PTHR37162">
    <property type="entry name" value="HAT FAMILY DIMERISATION DOMAINCONTAINING PROTEIN-RELATED"/>
    <property type="match status" value="1"/>
</dbReference>
<dbReference type="Proteomes" id="UP000823561">
    <property type="component" value="Chromosome 8"/>
</dbReference>
<reference evidence="1" key="1">
    <citation type="submission" date="2020-10" db="EMBL/GenBank/DDBJ databases">
        <title>Chromosome-scale genome assembly of the Allis shad, Alosa alosa.</title>
        <authorList>
            <person name="Margot Z."/>
            <person name="Christophe K."/>
            <person name="Cabau C."/>
            <person name="Louis A."/>
            <person name="Berthelot C."/>
            <person name="Parey E."/>
            <person name="Roest Crollius H."/>
            <person name="Montfort J."/>
            <person name="Robinson-Rechavi M."/>
            <person name="Bucao C."/>
            <person name="Bouchez O."/>
            <person name="Gislard M."/>
            <person name="Lluch J."/>
            <person name="Milhes M."/>
            <person name="Lampietro C."/>
            <person name="Lopez Roques C."/>
            <person name="Donnadieu C."/>
            <person name="Braasch I."/>
            <person name="Desvignes T."/>
            <person name="Postlethwait J."/>
            <person name="Bobe J."/>
            <person name="Guiguen Y."/>
        </authorList>
    </citation>
    <scope>NUCLEOTIDE SEQUENCE</scope>
    <source>
        <strain evidence="1">M-15738</strain>
        <tissue evidence="1">Blood</tissue>
    </source>
</reference>
<dbReference type="AlphaFoldDB" id="A0AAV6GVT8"/>
<name>A0AAV6GVT8_9TELE</name>
<organism evidence="1 2">
    <name type="scientific">Alosa alosa</name>
    <name type="common">allis shad</name>
    <dbReference type="NCBI Taxonomy" id="278164"/>
    <lineage>
        <taxon>Eukaryota</taxon>
        <taxon>Metazoa</taxon>
        <taxon>Chordata</taxon>
        <taxon>Craniata</taxon>
        <taxon>Vertebrata</taxon>
        <taxon>Euteleostomi</taxon>
        <taxon>Actinopterygii</taxon>
        <taxon>Neopterygii</taxon>
        <taxon>Teleostei</taxon>
        <taxon>Clupei</taxon>
        <taxon>Clupeiformes</taxon>
        <taxon>Clupeoidei</taxon>
        <taxon>Clupeidae</taxon>
        <taxon>Alosa</taxon>
    </lineage>
</organism>